<proteinExistence type="predicted"/>
<organism evidence="2 3">
    <name type="scientific">Paractinoplanes hotanensis</name>
    <dbReference type="NCBI Taxonomy" id="2906497"/>
    <lineage>
        <taxon>Bacteria</taxon>
        <taxon>Bacillati</taxon>
        <taxon>Actinomycetota</taxon>
        <taxon>Actinomycetes</taxon>
        <taxon>Micromonosporales</taxon>
        <taxon>Micromonosporaceae</taxon>
        <taxon>Paractinoplanes</taxon>
    </lineage>
</organism>
<accession>A0ABT0Y9T7</accession>
<keyword evidence="3" id="KW-1185">Reference proteome</keyword>
<protein>
    <submittedName>
        <fullName evidence="2">DUF5753 domain-containing protein</fullName>
    </submittedName>
</protein>
<gene>
    <name evidence="2" type="ORF">LXN57_35170</name>
</gene>
<name>A0ABT0Y9T7_9ACTN</name>
<dbReference type="Proteomes" id="UP001523216">
    <property type="component" value="Unassembled WGS sequence"/>
</dbReference>
<evidence type="ECO:0000313" key="3">
    <source>
        <dbReference type="Proteomes" id="UP001523216"/>
    </source>
</evidence>
<dbReference type="EMBL" id="JAMQOL010000052">
    <property type="protein sequence ID" value="MCM4082812.1"/>
    <property type="molecule type" value="Genomic_DNA"/>
</dbReference>
<evidence type="ECO:0000259" key="1">
    <source>
        <dbReference type="Pfam" id="PF19054"/>
    </source>
</evidence>
<evidence type="ECO:0000313" key="2">
    <source>
        <dbReference type="EMBL" id="MCM4082812.1"/>
    </source>
</evidence>
<feature type="domain" description="DUF5753" evidence="1">
    <location>
        <begin position="80"/>
        <end position="245"/>
    </location>
</feature>
<reference evidence="2 3" key="1">
    <citation type="submission" date="2022-06" db="EMBL/GenBank/DDBJ databases">
        <title>Actinoplanes abujensis sp. nov., isolated from Nigerian arid soil.</title>
        <authorList>
            <person name="Ding P."/>
        </authorList>
    </citation>
    <scope>NUCLEOTIDE SEQUENCE [LARGE SCALE GENOMIC DNA]</scope>
    <source>
        <strain evidence="3">TRM88002</strain>
    </source>
</reference>
<comment type="caution">
    <text evidence="2">The sequence shown here is derived from an EMBL/GenBank/DDBJ whole genome shotgun (WGS) entry which is preliminary data.</text>
</comment>
<dbReference type="InterPro" id="IPR043917">
    <property type="entry name" value="DUF5753"/>
</dbReference>
<sequence length="251" mass="27607">MDPRPTLRNRLRRARTDSGASPQHLAEALGWSLVDFLTVEAVAGGIDDGRLSALLDHYGLADQRIPASGLGDDVLSREVRLLATYEQEASSIRTFEPYVIPGLLQTREYAEATLSFFAGDATLEPLVQARLARQEILARDDAPALRFVIDESALHCWDGADGDGPRIMRAQMDRLRQLAAHPGLDIRVAPYRAGLHEGIKGPFVILEQPDLLYLEDAKGDVVRAGPEEVRAHRERFDVLSGLAVPLLTAWA</sequence>
<dbReference type="Pfam" id="PF19054">
    <property type="entry name" value="DUF5753"/>
    <property type="match status" value="1"/>
</dbReference>
<dbReference type="RefSeq" id="WP_251802544.1">
    <property type="nucleotide sequence ID" value="NZ_JAMQOL010000052.1"/>
</dbReference>